<evidence type="ECO:0000313" key="2">
    <source>
        <dbReference type="Proteomes" id="UP000824107"/>
    </source>
</evidence>
<dbReference type="AlphaFoldDB" id="A0A9D1S9V3"/>
<evidence type="ECO:0000313" key="1">
    <source>
        <dbReference type="EMBL" id="HIU52639.1"/>
    </source>
</evidence>
<accession>A0A9D1S9V3</accession>
<dbReference type="EMBL" id="DVNC01000010">
    <property type="protein sequence ID" value="HIU52639.1"/>
    <property type="molecule type" value="Genomic_DNA"/>
</dbReference>
<protein>
    <submittedName>
        <fullName evidence="1">Uncharacterized protein</fullName>
    </submittedName>
</protein>
<organism evidence="1 2">
    <name type="scientific">Candidatus Scatocola faecipullorum</name>
    <dbReference type="NCBI Taxonomy" id="2840917"/>
    <lineage>
        <taxon>Bacteria</taxon>
        <taxon>Pseudomonadati</taxon>
        <taxon>Pseudomonadota</taxon>
        <taxon>Alphaproteobacteria</taxon>
        <taxon>Rhodospirillales</taxon>
        <taxon>Rhodospirillaceae</taxon>
        <taxon>Rhodospirillaceae incertae sedis</taxon>
        <taxon>Candidatus Scatocola</taxon>
    </lineage>
</organism>
<proteinExistence type="predicted"/>
<reference evidence="1" key="2">
    <citation type="journal article" date="2021" name="PeerJ">
        <title>Extensive microbial diversity within the chicken gut microbiome revealed by metagenomics and culture.</title>
        <authorList>
            <person name="Gilroy R."/>
            <person name="Ravi A."/>
            <person name="Getino M."/>
            <person name="Pursley I."/>
            <person name="Horton D.L."/>
            <person name="Alikhan N.F."/>
            <person name="Baker D."/>
            <person name="Gharbi K."/>
            <person name="Hall N."/>
            <person name="Watson M."/>
            <person name="Adriaenssens E.M."/>
            <person name="Foster-Nyarko E."/>
            <person name="Jarju S."/>
            <person name="Secka A."/>
            <person name="Antonio M."/>
            <person name="Oren A."/>
            <person name="Chaudhuri R.R."/>
            <person name="La Ragione R."/>
            <person name="Hildebrand F."/>
            <person name="Pallen M.J."/>
        </authorList>
    </citation>
    <scope>NUCLEOTIDE SEQUENCE</scope>
    <source>
        <strain evidence="1">ChiW3-316</strain>
    </source>
</reference>
<reference evidence="1" key="1">
    <citation type="submission" date="2020-10" db="EMBL/GenBank/DDBJ databases">
        <authorList>
            <person name="Gilroy R."/>
        </authorList>
    </citation>
    <scope>NUCLEOTIDE SEQUENCE</scope>
    <source>
        <strain evidence="1">ChiW3-316</strain>
    </source>
</reference>
<gene>
    <name evidence="1" type="ORF">IAD20_00995</name>
</gene>
<sequence>MDEFIGFGVRDLAVEYHWRELECPAVLKTAVPKILIFPGDGTETAEQANGFCKAVSQVFGKTNAPEIYSIYYKDNSSCAVHRLHQKAGVNQLDDARYPLGREPQPYLDTFYQEQILPLISIREGREKMPLHDAARYLRATTIVTHCHGSTVLFAIEDKLRWSMRKLGYDTGEQSFLLKQIFSFNVCSSMPLEQTQTSALHIMSQADGQAVMNWRLGSLSRFIQSARLKPDEAALFPASSNEHILVLHNIYQPQIDEIDGAAPDEHLGSIYFDLKINRQQRTAASEQVLLFSHRMLQKALETPVSADLFNGLSGEDDNIRRAEASGRKYRQKYRRQKVLIADAVEKLQQMLNAGMACDFRQLPTAELLLRRNEKGTTPFEKLIGRGNIAEIKQMQDYIAAFEKKNRLLLLPSRLLNKTIEQAAQNGRYDIVDCFVPKNSRRLPPAICAEKLAADDIPQIMPILDKIQSDVQFVYTLLPLYLKSAHISDPLRKRRTQTLLERMIFSDKTSLRENIRLYDYCRRYDEKERQPLQAEFSRRISAKISTARDFYDVIELEKSRRARDDSHDLYAGLSTEAKIRLEQICVREMKKQLNEYVKAAVLRGRGSDYVAYTELYSRNMNDAERNAFNEKIMAANQRYKEDKSKQKELVEELKSYIMSENSAVFQVAEPKKPANFIKDTRHYE</sequence>
<comment type="caution">
    <text evidence="1">The sequence shown here is derived from an EMBL/GenBank/DDBJ whole genome shotgun (WGS) entry which is preliminary data.</text>
</comment>
<dbReference type="Proteomes" id="UP000824107">
    <property type="component" value="Unassembled WGS sequence"/>
</dbReference>
<name>A0A9D1S9V3_9PROT</name>